<protein>
    <recommendedName>
        <fullName evidence="2">Outer membrane protein beta-barrel domain-containing protein</fullName>
    </recommendedName>
</protein>
<dbReference type="InterPro" id="IPR025665">
    <property type="entry name" value="Beta-barrel_OMP_2"/>
</dbReference>
<dbReference type="OrthoDB" id="952442at2"/>
<dbReference type="AlphaFoldDB" id="A0A246FME1"/>
<feature type="domain" description="Outer membrane protein beta-barrel" evidence="2">
    <location>
        <begin position="221"/>
        <end position="346"/>
    </location>
</feature>
<keyword evidence="4" id="KW-1185">Reference proteome</keyword>
<accession>A0A246FME1</accession>
<feature type="signal peptide" evidence="1">
    <location>
        <begin position="1"/>
        <end position="19"/>
    </location>
</feature>
<dbReference type="RefSeq" id="WP_088463640.1">
    <property type="nucleotide sequence ID" value="NZ_NIRR01000007.1"/>
</dbReference>
<dbReference type="EMBL" id="NIRR01000007">
    <property type="protein sequence ID" value="OWP63859.1"/>
    <property type="molecule type" value="Genomic_DNA"/>
</dbReference>
<proteinExistence type="predicted"/>
<dbReference type="Pfam" id="PF13568">
    <property type="entry name" value="OMP_b-brl_2"/>
    <property type="match status" value="1"/>
</dbReference>
<keyword evidence="1" id="KW-0732">Signal</keyword>
<comment type="caution">
    <text evidence="3">The sequence shown here is derived from an EMBL/GenBank/DDBJ whole genome shotgun (WGS) entry which is preliminary data.</text>
</comment>
<evidence type="ECO:0000313" key="3">
    <source>
        <dbReference type="EMBL" id="OWP63859.1"/>
    </source>
</evidence>
<evidence type="ECO:0000313" key="4">
    <source>
        <dbReference type="Proteomes" id="UP000197277"/>
    </source>
</evidence>
<sequence length="425" mass="46687">MLKKLPLLLLLITATVASAQTNFRPGYVVTLDGDTLHGEVDSRGSQRNARLARYRPSDAASITDYQPQQLRGYGLVGDRVYQVDSVSVAVPPVPTAPYGAAPDTVQQPVFLEVLVRGALSLLYLRDELSNDHFYLSAAGKSVQELLPPPVRKIADDEVAYRNSANAFRRTMAAATQQCLALQSTVAAARYNQRSLSELVTTYNQCVGAASVSPSAAAYKTRVRIGLIGGAEVSRLVLNGQKSTYGFVSKGWSDKVSPVIGVALTVGLTRVNRTISARLEGFYESQSYLLRSQIAGSNTYNEFRVKLTSIRVPLLMRYTFPRGEIRPFAQAGFSFSYLLNNDNEERQVRIPANPNGYPASAWVPIVKPRTLEQGLIGSVGLATAWDNRRNARVELRYERSNGFSNAVGFGSRVNRFYLLLGYDLTK</sequence>
<dbReference type="Proteomes" id="UP000197277">
    <property type="component" value="Unassembled WGS sequence"/>
</dbReference>
<organism evidence="3 4">
    <name type="scientific">Hymenobacter amundsenii</name>
    <dbReference type="NCBI Taxonomy" id="2006685"/>
    <lineage>
        <taxon>Bacteria</taxon>
        <taxon>Pseudomonadati</taxon>
        <taxon>Bacteroidota</taxon>
        <taxon>Cytophagia</taxon>
        <taxon>Cytophagales</taxon>
        <taxon>Hymenobacteraceae</taxon>
        <taxon>Hymenobacter</taxon>
    </lineage>
</organism>
<feature type="chain" id="PRO_5012128312" description="Outer membrane protein beta-barrel domain-containing protein" evidence="1">
    <location>
        <begin position="20"/>
        <end position="425"/>
    </location>
</feature>
<gene>
    <name evidence="3" type="ORF">CDA63_06510</name>
</gene>
<evidence type="ECO:0000259" key="2">
    <source>
        <dbReference type="Pfam" id="PF13568"/>
    </source>
</evidence>
<evidence type="ECO:0000256" key="1">
    <source>
        <dbReference type="SAM" id="SignalP"/>
    </source>
</evidence>
<reference evidence="3 4" key="1">
    <citation type="submission" date="2017-06" db="EMBL/GenBank/DDBJ databases">
        <title>Hymenobacter amundsenii sp. nov. isolated from regoliths in Antarctica.</title>
        <authorList>
            <person name="Sedlacek I."/>
            <person name="Kralova S."/>
            <person name="Pantucek R."/>
            <person name="Svec P."/>
            <person name="Holochova P."/>
            <person name="Stankova E."/>
            <person name="Vrbovska V."/>
            <person name="Busse H.-J."/>
        </authorList>
    </citation>
    <scope>NUCLEOTIDE SEQUENCE [LARGE SCALE GENOMIC DNA]</scope>
    <source>
        <strain evidence="3 4">CCM 8682</strain>
    </source>
</reference>
<name>A0A246FME1_9BACT</name>